<gene>
    <name evidence="2" type="ORF">ATANTOWER_022164</name>
</gene>
<feature type="region of interest" description="Disordered" evidence="1">
    <location>
        <begin position="1"/>
        <end position="27"/>
    </location>
</feature>
<protein>
    <submittedName>
        <fullName evidence="2">Uncharacterized protein</fullName>
    </submittedName>
</protein>
<comment type="caution">
    <text evidence="2">The sequence shown here is derived from an EMBL/GenBank/DDBJ whole genome shotgun (WGS) entry which is preliminary data.</text>
</comment>
<organism evidence="2 3">
    <name type="scientific">Ataeniobius toweri</name>
    <dbReference type="NCBI Taxonomy" id="208326"/>
    <lineage>
        <taxon>Eukaryota</taxon>
        <taxon>Metazoa</taxon>
        <taxon>Chordata</taxon>
        <taxon>Craniata</taxon>
        <taxon>Vertebrata</taxon>
        <taxon>Euteleostomi</taxon>
        <taxon>Actinopterygii</taxon>
        <taxon>Neopterygii</taxon>
        <taxon>Teleostei</taxon>
        <taxon>Neoteleostei</taxon>
        <taxon>Acanthomorphata</taxon>
        <taxon>Ovalentaria</taxon>
        <taxon>Atherinomorphae</taxon>
        <taxon>Cyprinodontiformes</taxon>
        <taxon>Goodeidae</taxon>
        <taxon>Ataeniobius</taxon>
    </lineage>
</organism>
<accession>A0ABU7CG44</accession>
<reference evidence="2 3" key="1">
    <citation type="submission" date="2021-07" db="EMBL/GenBank/DDBJ databases">
        <authorList>
            <person name="Palmer J.M."/>
        </authorList>
    </citation>
    <scope>NUCLEOTIDE SEQUENCE [LARGE SCALE GENOMIC DNA]</scope>
    <source>
        <strain evidence="2 3">AT_MEX2019</strain>
        <tissue evidence="2">Muscle</tissue>
    </source>
</reference>
<evidence type="ECO:0000256" key="1">
    <source>
        <dbReference type="SAM" id="MobiDB-lite"/>
    </source>
</evidence>
<evidence type="ECO:0000313" key="3">
    <source>
        <dbReference type="Proteomes" id="UP001345963"/>
    </source>
</evidence>
<proteinExistence type="predicted"/>
<dbReference type="Proteomes" id="UP001345963">
    <property type="component" value="Unassembled WGS sequence"/>
</dbReference>
<sequence length="134" mass="14681">MSERGGLPRTGGVPSPHMQPSKPVSITSNRPVHMNLYATWEVDRSSPSCVPRLSALGAECCVYAYVKTNHLTAPGSEVERPQLLSAIKGVVLQDSLTCGILSNESFSPYCSVLCRWEIVYMLSLLQLLCHLVFT</sequence>
<evidence type="ECO:0000313" key="2">
    <source>
        <dbReference type="EMBL" id="MED6260544.1"/>
    </source>
</evidence>
<name>A0ABU7CG44_9TELE</name>
<dbReference type="EMBL" id="JAHUTI010088993">
    <property type="protein sequence ID" value="MED6260544.1"/>
    <property type="molecule type" value="Genomic_DNA"/>
</dbReference>
<keyword evidence="3" id="KW-1185">Reference proteome</keyword>